<keyword evidence="5 6" id="KW-0472">Membrane</keyword>
<evidence type="ECO:0000256" key="4">
    <source>
        <dbReference type="ARBA" id="ARBA00022989"/>
    </source>
</evidence>
<keyword evidence="3 6" id="KW-0256">Endoplasmic reticulum</keyword>
<feature type="compositionally biased region" description="Basic and acidic residues" evidence="7">
    <location>
        <begin position="24"/>
        <end position="41"/>
    </location>
</feature>
<proteinExistence type="predicted"/>
<dbReference type="Pfam" id="PF02453">
    <property type="entry name" value="Reticulon"/>
    <property type="match status" value="1"/>
</dbReference>
<reference evidence="9" key="1">
    <citation type="submission" date="2019-12" db="EMBL/GenBank/DDBJ databases">
        <title>Genome sequencing and annotation of Brassica cretica.</title>
        <authorList>
            <person name="Studholme D.J."/>
            <person name="Sarris P.F."/>
        </authorList>
    </citation>
    <scope>NUCLEOTIDE SEQUENCE</scope>
    <source>
        <strain evidence="9">PFS-102/07</strain>
        <tissue evidence="9">Leaf</tissue>
    </source>
</reference>
<feature type="region of interest" description="Disordered" evidence="7">
    <location>
        <begin position="24"/>
        <end position="43"/>
    </location>
</feature>
<organism evidence="9">
    <name type="scientific">Brassica cretica</name>
    <name type="common">Mustard</name>
    <dbReference type="NCBI Taxonomy" id="69181"/>
    <lineage>
        <taxon>Eukaryota</taxon>
        <taxon>Viridiplantae</taxon>
        <taxon>Streptophyta</taxon>
        <taxon>Embryophyta</taxon>
        <taxon>Tracheophyta</taxon>
        <taxon>Spermatophyta</taxon>
        <taxon>Magnoliopsida</taxon>
        <taxon>eudicotyledons</taxon>
        <taxon>Gunneridae</taxon>
        <taxon>Pentapetalae</taxon>
        <taxon>rosids</taxon>
        <taxon>malvids</taxon>
        <taxon>Brassicales</taxon>
        <taxon>Brassicaceae</taxon>
        <taxon>Brassiceae</taxon>
        <taxon>Brassica</taxon>
    </lineage>
</organism>
<evidence type="ECO:0000256" key="3">
    <source>
        <dbReference type="ARBA" id="ARBA00022824"/>
    </source>
</evidence>
<keyword evidence="4 6" id="KW-1133">Transmembrane helix</keyword>
<feature type="domain" description="Reticulon" evidence="8">
    <location>
        <begin position="69"/>
        <end position="147"/>
    </location>
</feature>
<comment type="subcellular location">
    <subcellularLocation>
        <location evidence="1 6">Endoplasmic reticulum membrane</location>
        <topology evidence="1 6">Multi-pass membrane protein</topology>
    </subcellularLocation>
</comment>
<dbReference type="EMBL" id="QGKY02000164">
    <property type="protein sequence ID" value="KAF2594237.1"/>
    <property type="molecule type" value="Genomic_DNA"/>
</dbReference>
<protein>
    <recommendedName>
        <fullName evidence="6">Reticulon-like protein</fullName>
    </recommendedName>
</protein>
<dbReference type="InterPro" id="IPR003388">
    <property type="entry name" value="Reticulon"/>
</dbReference>
<gene>
    <name evidence="9" type="ORF">F2Q70_00044225</name>
</gene>
<evidence type="ECO:0000256" key="7">
    <source>
        <dbReference type="SAM" id="MobiDB-lite"/>
    </source>
</evidence>
<evidence type="ECO:0000256" key="2">
    <source>
        <dbReference type="ARBA" id="ARBA00022692"/>
    </source>
</evidence>
<feature type="transmembrane region" description="Helical" evidence="6">
    <location>
        <begin position="101"/>
        <end position="120"/>
    </location>
</feature>
<dbReference type="AlphaFoldDB" id="A0A8S9KK92"/>
<keyword evidence="2 6" id="KW-0812">Transmembrane</keyword>
<evidence type="ECO:0000313" key="9">
    <source>
        <dbReference type="EMBL" id="KAF2594237.1"/>
    </source>
</evidence>
<dbReference type="InterPro" id="IPR045064">
    <property type="entry name" value="Reticulon-like"/>
</dbReference>
<sequence length="147" mass="16484">MAEESEKPVHAEESLMEKIAEKIHDHHDSSSSSDSDHEKPESPSALKAKIYRLFGREKPVHKVLGGGLPADVFLWRDKKLSAAVLGVATAIWVLFELVEYHLLSLVCHILIFSLAAMFLWSNAHAFMKKSPPKIPEVHVPSHLLFDL</sequence>
<name>A0A8S9KK92_BRACR</name>
<evidence type="ECO:0000256" key="1">
    <source>
        <dbReference type="ARBA" id="ARBA00004477"/>
    </source>
</evidence>
<evidence type="ECO:0000259" key="8">
    <source>
        <dbReference type="PROSITE" id="PS50845"/>
    </source>
</evidence>
<dbReference type="PANTHER" id="PTHR10994">
    <property type="entry name" value="RETICULON"/>
    <property type="match status" value="1"/>
</dbReference>
<evidence type="ECO:0000256" key="6">
    <source>
        <dbReference type="RuleBase" id="RU363132"/>
    </source>
</evidence>
<dbReference type="PANTHER" id="PTHR10994:SF147">
    <property type="entry name" value="RETICULON-LIKE PROTEIN B6"/>
    <property type="match status" value="1"/>
</dbReference>
<feature type="transmembrane region" description="Helical" evidence="6">
    <location>
        <begin position="80"/>
        <end position="95"/>
    </location>
</feature>
<evidence type="ECO:0000256" key="5">
    <source>
        <dbReference type="ARBA" id="ARBA00023136"/>
    </source>
</evidence>
<dbReference type="PROSITE" id="PS50845">
    <property type="entry name" value="RETICULON"/>
    <property type="match status" value="1"/>
</dbReference>
<comment type="caution">
    <text evidence="9">The sequence shown here is derived from an EMBL/GenBank/DDBJ whole genome shotgun (WGS) entry which is preliminary data.</text>
</comment>
<accession>A0A8S9KK92</accession>
<dbReference type="GO" id="GO:0005789">
    <property type="term" value="C:endoplasmic reticulum membrane"/>
    <property type="evidence" value="ECO:0007669"/>
    <property type="project" value="UniProtKB-SubCell"/>
</dbReference>
<dbReference type="GO" id="GO:0009617">
    <property type="term" value="P:response to bacterium"/>
    <property type="evidence" value="ECO:0007669"/>
    <property type="project" value="InterPro"/>
</dbReference>